<name>A0A5C3QT59_9AGAR</name>
<dbReference type="Proteomes" id="UP000305067">
    <property type="component" value="Unassembled WGS sequence"/>
</dbReference>
<dbReference type="EMBL" id="ML178817">
    <property type="protein sequence ID" value="TFL05173.1"/>
    <property type="molecule type" value="Genomic_DNA"/>
</dbReference>
<feature type="non-terminal residue" evidence="1">
    <location>
        <position position="1"/>
    </location>
</feature>
<evidence type="ECO:0008006" key="3">
    <source>
        <dbReference type="Google" id="ProtNLM"/>
    </source>
</evidence>
<gene>
    <name evidence="1" type="ORF">BDV98DRAFT_561600</name>
</gene>
<keyword evidence="2" id="KW-1185">Reference proteome</keyword>
<evidence type="ECO:0000313" key="2">
    <source>
        <dbReference type="Proteomes" id="UP000305067"/>
    </source>
</evidence>
<accession>A0A5C3QT59</accession>
<reference evidence="1 2" key="1">
    <citation type="journal article" date="2019" name="Nat. Ecol. Evol.">
        <title>Megaphylogeny resolves global patterns of mushroom evolution.</title>
        <authorList>
            <person name="Varga T."/>
            <person name="Krizsan K."/>
            <person name="Foldi C."/>
            <person name="Dima B."/>
            <person name="Sanchez-Garcia M."/>
            <person name="Sanchez-Ramirez S."/>
            <person name="Szollosi G.J."/>
            <person name="Szarkandi J.G."/>
            <person name="Papp V."/>
            <person name="Albert L."/>
            <person name="Andreopoulos W."/>
            <person name="Angelini C."/>
            <person name="Antonin V."/>
            <person name="Barry K.W."/>
            <person name="Bougher N.L."/>
            <person name="Buchanan P."/>
            <person name="Buyck B."/>
            <person name="Bense V."/>
            <person name="Catcheside P."/>
            <person name="Chovatia M."/>
            <person name="Cooper J."/>
            <person name="Damon W."/>
            <person name="Desjardin D."/>
            <person name="Finy P."/>
            <person name="Geml J."/>
            <person name="Haridas S."/>
            <person name="Hughes K."/>
            <person name="Justo A."/>
            <person name="Karasinski D."/>
            <person name="Kautmanova I."/>
            <person name="Kiss B."/>
            <person name="Kocsube S."/>
            <person name="Kotiranta H."/>
            <person name="LaButti K.M."/>
            <person name="Lechner B.E."/>
            <person name="Liimatainen K."/>
            <person name="Lipzen A."/>
            <person name="Lukacs Z."/>
            <person name="Mihaltcheva S."/>
            <person name="Morgado L.N."/>
            <person name="Niskanen T."/>
            <person name="Noordeloos M.E."/>
            <person name="Ohm R.A."/>
            <person name="Ortiz-Santana B."/>
            <person name="Ovrebo C."/>
            <person name="Racz N."/>
            <person name="Riley R."/>
            <person name="Savchenko A."/>
            <person name="Shiryaev A."/>
            <person name="Soop K."/>
            <person name="Spirin V."/>
            <person name="Szebenyi C."/>
            <person name="Tomsovsky M."/>
            <person name="Tulloss R.E."/>
            <person name="Uehling J."/>
            <person name="Grigoriev I.V."/>
            <person name="Vagvolgyi C."/>
            <person name="Papp T."/>
            <person name="Martin F.M."/>
            <person name="Miettinen O."/>
            <person name="Hibbett D.S."/>
            <person name="Nagy L.G."/>
        </authorList>
    </citation>
    <scope>NUCLEOTIDE SEQUENCE [LARGE SCALE GENOMIC DNA]</scope>
    <source>
        <strain evidence="1 2">CBS 309.79</strain>
    </source>
</reference>
<protein>
    <recommendedName>
        <fullName evidence="3">F-box domain-containing protein</fullName>
    </recommendedName>
</protein>
<sequence length="65" mass="7669">WTYLLVSRRWHTLVLNTPSMWSTIDLRGYTDPEIDLLSKNLRLHALPYLLSLRLQRSGPDHPLDI</sequence>
<proteinExistence type="predicted"/>
<evidence type="ECO:0000313" key="1">
    <source>
        <dbReference type="EMBL" id="TFL05173.1"/>
    </source>
</evidence>
<dbReference type="AlphaFoldDB" id="A0A5C3QT59"/>
<organism evidence="1 2">
    <name type="scientific">Pterulicium gracile</name>
    <dbReference type="NCBI Taxonomy" id="1884261"/>
    <lineage>
        <taxon>Eukaryota</taxon>
        <taxon>Fungi</taxon>
        <taxon>Dikarya</taxon>
        <taxon>Basidiomycota</taxon>
        <taxon>Agaricomycotina</taxon>
        <taxon>Agaricomycetes</taxon>
        <taxon>Agaricomycetidae</taxon>
        <taxon>Agaricales</taxon>
        <taxon>Pleurotineae</taxon>
        <taxon>Pterulaceae</taxon>
        <taxon>Pterulicium</taxon>
    </lineage>
</organism>